<dbReference type="AlphaFoldDB" id="A0A1G7ATZ9"/>
<proteinExistence type="inferred from homology"/>
<dbReference type="GO" id="GO:0005524">
    <property type="term" value="F:ATP binding"/>
    <property type="evidence" value="ECO:0007669"/>
    <property type="project" value="UniProtKB-KW"/>
</dbReference>
<dbReference type="GO" id="GO:0016740">
    <property type="term" value="F:transferase activity"/>
    <property type="evidence" value="ECO:0007669"/>
    <property type="project" value="UniProtKB-KW"/>
</dbReference>
<evidence type="ECO:0000313" key="2">
    <source>
        <dbReference type="EMBL" id="SDE18027.1"/>
    </source>
</evidence>
<keyword evidence="1" id="KW-0436">Ligase</keyword>
<evidence type="ECO:0000313" key="3">
    <source>
        <dbReference type="Proteomes" id="UP000198757"/>
    </source>
</evidence>
<dbReference type="InterPro" id="IPR036113">
    <property type="entry name" value="Asp/Glu-ADT_sf_sub_c"/>
</dbReference>
<organism evidence="2 3">
    <name type="scientific">Niabella drilacis (strain DSM 25811 / CCM 8410 / CCUG 62505 / LMG 26954 / E90)</name>
    <dbReference type="NCBI Taxonomy" id="1285928"/>
    <lineage>
        <taxon>Bacteria</taxon>
        <taxon>Pseudomonadati</taxon>
        <taxon>Bacteroidota</taxon>
        <taxon>Chitinophagia</taxon>
        <taxon>Chitinophagales</taxon>
        <taxon>Chitinophagaceae</taxon>
        <taxon>Niabella</taxon>
    </lineage>
</organism>
<dbReference type="GO" id="GO:0050566">
    <property type="term" value="F:asparaginyl-tRNA synthase (glutamine-hydrolyzing) activity"/>
    <property type="evidence" value="ECO:0007669"/>
    <property type="project" value="RHEA"/>
</dbReference>
<dbReference type="InterPro" id="IPR003837">
    <property type="entry name" value="GatC"/>
</dbReference>
<dbReference type="PANTHER" id="PTHR15004:SF0">
    <property type="entry name" value="GLUTAMYL-TRNA(GLN) AMIDOTRANSFERASE SUBUNIT C, MITOCHONDRIAL"/>
    <property type="match status" value="1"/>
</dbReference>
<comment type="catalytic activity">
    <reaction evidence="1">
        <text>L-aspartyl-tRNA(Asn) + L-glutamine + ATP + H2O = L-asparaginyl-tRNA(Asn) + L-glutamate + ADP + phosphate + 2 H(+)</text>
        <dbReference type="Rhea" id="RHEA:14513"/>
        <dbReference type="Rhea" id="RHEA-COMP:9674"/>
        <dbReference type="Rhea" id="RHEA-COMP:9677"/>
        <dbReference type="ChEBI" id="CHEBI:15377"/>
        <dbReference type="ChEBI" id="CHEBI:15378"/>
        <dbReference type="ChEBI" id="CHEBI:29985"/>
        <dbReference type="ChEBI" id="CHEBI:30616"/>
        <dbReference type="ChEBI" id="CHEBI:43474"/>
        <dbReference type="ChEBI" id="CHEBI:58359"/>
        <dbReference type="ChEBI" id="CHEBI:78515"/>
        <dbReference type="ChEBI" id="CHEBI:78516"/>
        <dbReference type="ChEBI" id="CHEBI:456216"/>
    </reaction>
</comment>
<keyword evidence="1" id="KW-0547">Nucleotide-binding</keyword>
<dbReference type="EMBL" id="FMZO01000025">
    <property type="protein sequence ID" value="SDE18027.1"/>
    <property type="molecule type" value="Genomic_DNA"/>
</dbReference>
<comment type="similarity">
    <text evidence="1">Belongs to the GatC family.</text>
</comment>
<dbReference type="STRING" id="1285928.SAMN04487894_12511"/>
<name>A0A1G7ATZ9_NIADE</name>
<dbReference type="SUPFAM" id="SSF141000">
    <property type="entry name" value="Glu-tRNAGln amidotransferase C subunit"/>
    <property type="match status" value="1"/>
</dbReference>
<comment type="function">
    <text evidence="1">Allows the formation of correctly charged Asn-tRNA(Asn) or Gln-tRNA(Gln) through the transamidation of misacylated Asp-tRNA(Asn) or Glu-tRNA(Gln) in organisms which lack either or both of asparaginyl-tRNA or glutaminyl-tRNA synthetases. The reaction takes place in the presence of glutamine and ATP through an activated phospho-Asp-tRNA(Asn) or phospho-Glu-tRNA(Gln).</text>
</comment>
<dbReference type="HAMAP" id="MF_00122">
    <property type="entry name" value="GatC"/>
    <property type="match status" value="1"/>
</dbReference>
<dbReference type="OrthoDB" id="9813938at2"/>
<dbReference type="RefSeq" id="WP_090393318.1">
    <property type="nucleotide sequence ID" value="NZ_FMZO01000025.1"/>
</dbReference>
<dbReference type="Gene3D" id="1.10.20.60">
    <property type="entry name" value="Glu-tRNAGln amidotransferase C subunit, N-terminal domain"/>
    <property type="match status" value="1"/>
</dbReference>
<sequence length="96" mass="10986">MEVNEALIDKLAHLSKLSFSPEEKQEFRGDLEKMIGFVEKLNELDLKDVDPLMHMSEETNVLRDDRVEGSITREEALLNAPATDGVFFKVPKVIRK</sequence>
<dbReference type="GO" id="GO:0070681">
    <property type="term" value="P:glutaminyl-tRNAGln biosynthesis via transamidation"/>
    <property type="evidence" value="ECO:0007669"/>
    <property type="project" value="TreeGrafter"/>
</dbReference>
<accession>A0A1G7ATZ9</accession>
<protein>
    <recommendedName>
        <fullName evidence="1">Aspartyl/glutamyl-tRNA(Asn/Gln) amidotransferase subunit C</fullName>
        <shortName evidence="1">Asp/Glu-ADT subunit C</shortName>
        <ecNumber evidence="1">6.3.5.-</ecNumber>
    </recommendedName>
</protein>
<keyword evidence="1" id="KW-0648">Protein biosynthesis</keyword>
<comment type="subunit">
    <text evidence="1">Heterotrimer of A, B and C subunits.</text>
</comment>
<dbReference type="GO" id="GO:0006450">
    <property type="term" value="P:regulation of translational fidelity"/>
    <property type="evidence" value="ECO:0007669"/>
    <property type="project" value="InterPro"/>
</dbReference>
<reference evidence="3" key="1">
    <citation type="submission" date="2016-10" db="EMBL/GenBank/DDBJ databases">
        <authorList>
            <person name="Varghese N."/>
            <person name="Submissions S."/>
        </authorList>
    </citation>
    <scope>NUCLEOTIDE SEQUENCE [LARGE SCALE GENOMIC DNA]</scope>
    <source>
        <strain evidence="3">DSM 25811 / CCM 8410 / LMG 26954 / E90</strain>
    </source>
</reference>
<keyword evidence="3" id="KW-1185">Reference proteome</keyword>
<dbReference type="PANTHER" id="PTHR15004">
    <property type="entry name" value="GLUTAMYL-TRNA(GLN) AMIDOTRANSFERASE SUBUNIT C, MITOCHONDRIAL"/>
    <property type="match status" value="1"/>
</dbReference>
<dbReference type="Proteomes" id="UP000198757">
    <property type="component" value="Unassembled WGS sequence"/>
</dbReference>
<gene>
    <name evidence="1" type="primary">gatC</name>
    <name evidence="2" type="ORF">SAMN04487894_12511</name>
</gene>
<dbReference type="GO" id="GO:0050567">
    <property type="term" value="F:glutaminyl-tRNA synthase (glutamine-hydrolyzing) activity"/>
    <property type="evidence" value="ECO:0007669"/>
    <property type="project" value="UniProtKB-UniRule"/>
</dbReference>
<evidence type="ECO:0000256" key="1">
    <source>
        <dbReference type="HAMAP-Rule" id="MF_00122"/>
    </source>
</evidence>
<dbReference type="GO" id="GO:0006412">
    <property type="term" value="P:translation"/>
    <property type="evidence" value="ECO:0007669"/>
    <property type="project" value="UniProtKB-UniRule"/>
</dbReference>
<dbReference type="NCBIfam" id="TIGR00135">
    <property type="entry name" value="gatC"/>
    <property type="match status" value="1"/>
</dbReference>
<dbReference type="Pfam" id="PF02686">
    <property type="entry name" value="GatC"/>
    <property type="match status" value="1"/>
</dbReference>
<keyword evidence="1" id="KW-0067">ATP-binding</keyword>
<dbReference type="EC" id="6.3.5.-" evidence="1"/>
<comment type="catalytic activity">
    <reaction evidence="1">
        <text>L-glutamyl-tRNA(Gln) + L-glutamine + ATP + H2O = L-glutaminyl-tRNA(Gln) + L-glutamate + ADP + phosphate + H(+)</text>
        <dbReference type="Rhea" id="RHEA:17521"/>
        <dbReference type="Rhea" id="RHEA-COMP:9681"/>
        <dbReference type="Rhea" id="RHEA-COMP:9684"/>
        <dbReference type="ChEBI" id="CHEBI:15377"/>
        <dbReference type="ChEBI" id="CHEBI:15378"/>
        <dbReference type="ChEBI" id="CHEBI:29985"/>
        <dbReference type="ChEBI" id="CHEBI:30616"/>
        <dbReference type="ChEBI" id="CHEBI:43474"/>
        <dbReference type="ChEBI" id="CHEBI:58359"/>
        <dbReference type="ChEBI" id="CHEBI:78520"/>
        <dbReference type="ChEBI" id="CHEBI:78521"/>
        <dbReference type="ChEBI" id="CHEBI:456216"/>
    </reaction>
</comment>
<keyword evidence="2" id="KW-0808">Transferase</keyword>